<accession>J9FXB1</accession>
<protein>
    <submittedName>
        <fullName evidence="1">Uncharacterized protein</fullName>
    </submittedName>
</protein>
<evidence type="ECO:0000313" key="1">
    <source>
        <dbReference type="EMBL" id="EJW99611.1"/>
    </source>
</evidence>
<sequence>MSASTAAKNLPVSSFLKNVAICINPFRLRCRCNHSLVCPNERASCTKHSFAIYPTHNGI</sequence>
<name>J9FXB1_9ZZZZ</name>
<comment type="caution">
    <text evidence="1">The sequence shown here is derived from an EMBL/GenBank/DDBJ whole genome shotgun (WGS) entry which is preliminary data.</text>
</comment>
<dbReference type="AlphaFoldDB" id="J9FXB1"/>
<reference evidence="1" key="1">
    <citation type="journal article" date="2012" name="PLoS ONE">
        <title>Gene sets for utilization of primary and secondary nutrition supplies in the distal gut of endangered iberian lynx.</title>
        <authorList>
            <person name="Alcaide M."/>
            <person name="Messina E."/>
            <person name="Richter M."/>
            <person name="Bargiela R."/>
            <person name="Peplies J."/>
            <person name="Huws S.A."/>
            <person name="Newbold C.J."/>
            <person name="Golyshin P.N."/>
            <person name="Simon M.A."/>
            <person name="Lopez G."/>
            <person name="Yakimov M.M."/>
            <person name="Ferrer M."/>
        </authorList>
    </citation>
    <scope>NUCLEOTIDE SEQUENCE</scope>
</reference>
<gene>
    <name evidence="1" type="ORF">EVA_12281</name>
</gene>
<organism evidence="1">
    <name type="scientific">gut metagenome</name>
    <dbReference type="NCBI Taxonomy" id="749906"/>
    <lineage>
        <taxon>unclassified sequences</taxon>
        <taxon>metagenomes</taxon>
        <taxon>organismal metagenomes</taxon>
    </lineage>
</organism>
<proteinExistence type="predicted"/>
<dbReference type="EMBL" id="AMCI01003730">
    <property type="protein sequence ID" value="EJW99611.1"/>
    <property type="molecule type" value="Genomic_DNA"/>
</dbReference>